<evidence type="ECO:0000256" key="10">
    <source>
        <dbReference type="SAM" id="MobiDB-lite"/>
    </source>
</evidence>
<gene>
    <name evidence="12" type="ORF">DAERI_310002</name>
</gene>
<dbReference type="GO" id="GO:0016020">
    <property type="term" value="C:membrane"/>
    <property type="evidence" value="ECO:0007669"/>
    <property type="project" value="TreeGrafter"/>
</dbReference>
<evidence type="ECO:0000256" key="3">
    <source>
        <dbReference type="ARBA" id="ARBA00022692"/>
    </source>
</evidence>
<dbReference type="InterPro" id="IPR036116">
    <property type="entry name" value="FN3_sf"/>
</dbReference>
<keyword evidence="7" id="KW-0472">Membrane</keyword>
<evidence type="ECO:0000256" key="2">
    <source>
        <dbReference type="ARBA" id="ARBA00009141"/>
    </source>
</evidence>
<organism evidence="12 13">
    <name type="scientific">Deinococcus aerius</name>
    <dbReference type="NCBI Taxonomy" id="200253"/>
    <lineage>
        <taxon>Bacteria</taxon>
        <taxon>Thermotogati</taxon>
        <taxon>Deinococcota</taxon>
        <taxon>Deinococci</taxon>
        <taxon>Deinococcales</taxon>
        <taxon>Deinococcaceae</taxon>
        <taxon>Deinococcus</taxon>
    </lineage>
</organism>
<evidence type="ECO:0000256" key="7">
    <source>
        <dbReference type="ARBA" id="ARBA00023136"/>
    </source>
</evidence>
<feature type="region of interest" description="Disordered" evidence="10">
    <location>
        <begin position="43"/>
        <end position="64"/>
    </location>
</feature>
<comment type="similarity">
    <text evidence="2">Belongs to the malectin family.</text>
</comment>
<feature type="region of interest" description="Disordered" evidence="10">
    <location>
        <begin position="85"/>
        <end position="112"/>
    </location>
</feature>
<dbReference type="EMBL" id="BFAG01000031">
    <property type="protein sequence ID" value="GBF08259.1"/>
    <property type="molecule type" value="Genomic_DNA"/>
</dbReference>
<keyword evidence="6" id="KW-1133">Transmembrane helix</keyword>
<accession>A0A2I9D124</accession>
<keyword evidence="4" id="KW-0732">Signal</keyword>
<keyword evidence="3" id="KW-0812">Transmembrane</keyword>
<reference evidence="13" key="1">
    <citation type="submission" date="2018-01" db="EMBL/GenBank/DDBJ databases">
        <title>Draft Genome Sequence of the Radioresistant Bacterium Deinococcus aerius TR0125, Isolated from the Higher Atmosphere above Japan.</title>
        <authorList>
            <person name="Satoh K."/>
            <person name="Arai H."/>
            <person name="Sanzen T."/>
            <person name="Kawaguchi Y."/>
            <person name="Hayashi H."/>
            <person name="Yokobori S."/>
            <person name="Yamagishi A."/>
            <person name="Oono Y."/>
            <person name="Narumi I."/>
        </authorList>
    </citation>
    <scope>NUCLEOTIDE SEQUENCE [LARGE SCALE GENOMIC DNA]</scope>
    <source>
        <strain evidence="13">TR0125</strain>
    </source>
</reference>
<feature type="domain" description="Fibronectin type-III" evidence="11">
    <location>
        <begin position="6"/>
        <end position="98"/>
    </location>
</feature>
<dbReference type="PANTHER" id="PTHR13460">
    <property type="match status" value="1"/>
</dbReference>
<keyword evidence="13" id="KW-1185">Reference proteome</keyword>
<dbReference type="PANTHER" id="PTHR13460:SF0">
    <property type="entry name" value="MALECTIN"/>
    <property type="match status" value="1"/>
</dbReference>
<dbReference type="Gene3D" id="2.60.120.430">
    <property type="entry name" value="Galactose-binding lectin"/>
    <property type="match status" value="1"/>
</dbReference>
<evidence type="ECO:0000256" key="6">
    <source>
        <dbReference type="ARBA" id="ARBA00022989"/>
    </source>
</evidence>
<evidence type="ECO:0000256" key="5">
    <source>
        <dbReference type="ARBA" id="ARBA00022824"/>
    </source>
</evidence>
<dbReference type="InterPro" id="IPR008979">
    <property type="entry name" value="Galactose-bd-like_sf"/>
</dbReference>
<dbReference type="SUPFAM" id="SSF49265">
    <property type="entry name" value="Fibronectin type III"/>
    <property type="match status" value="1"/>
</dbReference>
<feature type="compositionally biased region" description="Low complexity" evidence="10">
    <location>
        <begin position="85"/>
        <end position="97"/>
    </location>
</feature>
<dbReference type="Pfam" id="PF11721">
    <property type="entry name" value="Malectin"/>
    <property type="match status" value="1"/>
</dbReference>
<dbReference type="GO" id="GO:0030246">
    <property type="term" value="F:carbohydrate binding"/>
    <property type="evidence" value="ECO:0007669"/>
    <property type="project" value="InterPro"/>
</dbReference>
<dbReference type="Proteomes" id="UP000236569">
    <property type="component" value="Unassembled WGS sequence"/>
</dbReference>
<evidence type="ECO:0000256" key="9">
    <source>
        <dbReference type="ARBA" id="ARBA00023277"/>
    </source>
</evidence>
<proteinExistence type="inferred from homology"/>
<keyword evidence="9" id="KW-0119">Carbohydrate metabolism</keyword>
<dbReference type="InterPro" id="IPR039155">
    <property type="entry name" value="MLEC"/>
</dbReference>
<comment type="subcellular location">
    <subcellularLocation>
        <location evidence="1">Endoplasmic reticulum membrane</location>
        <topology evidence="1">Single-pass type I membrane protein</topology>
    </subcellularLocation>
</comment>
<dbReference type="RefSeq" id="WP_268806709.1">
    <property type="nucleotide sequence ID" value="NZ_BFAG01000031.1"/>
</dbReference>
<dbReference type="InterPro" id="IPR013783">
    <property type="entry name" value="Ig-like_fold"/>
</dbReference>
<dbReference type="InterPro" id="IPR003961">
    <property type="entry name" value="FN3_dom"/>
</dbReference>
<name>A0A2I9D124_9DEIO</name>
<dbReference type="SUPFAM" id="SSF49785">
    <property type="entry name" value="Galactose-binding domain-like"/>
    <property type="match status" value="1"/>
</dbReference>
<keyword evidence="12" id="KW-0378">Hydrolase</keyword>
<evidence type="ECO:0000256" key="1">
    <source>
        <dbReference type="ARBA" id="ARBA00004115"/>
    </source>
</evidence>
<evidence type="ECO:0000259" key="11">
    <source>
        <dbReference type="PROSITE" id="PS50853"/>
    </source>
</evidence>
<dbReference type="AlphaFoldDB" id="A0A2I9D124"/>
<feature type="non-terminal residue" evidence="12">
    <location>
        <position position="1"/>
    </location>
</feature>
<evidence type="ECO:0000256" key="8">
    <source>
        <dbReference type="ARBA" id="ARBA00023180"/>
    </source>
</evidence>
<sequence length="599" mass="63938">STDTTPPATPTGLNAAVVGAGITLDWNDNTEADLAGYKVLAGSSPSGPFQTLTPQPIKDSTYTDNNVPEGVTVYYQVVAVDTSGNPSPAASASATRPGSGGTAKVEIENRDGGPWNDRLVFSRIGSLASPPSNGVHNLVTLRIKNTGTATLRIGSLPISGAWALDPAVTLPIDLAPGTSTDVRVRFVAEGLTASNDKLHKGTLTVNTNDPNTPSLPVQLTGLWQSQSENGQEPTIFQIREAFGYTGSFLGGESSINQKGLVRPQGDEVISAYWQRADETQPVTVRQLTAYHTQGNTATLAWHPKGSSGTTTIFTHAGVDGQTVLPRLNGSLAPIGLRSFTPAAKTFGFKVDGEWSDAAQNSQTADRNNGCARPCGQHIRFFPVKDRAGVLIPNTYYVIMDYSGINYDYNDNNYVISNIKPAPLLINVGGPSGTNFTTGTGAAAFADPGGNVWLPDKDRNGDAIYTPSTAINEPTTAYTGDILGTDNDRLYQTYRGRTSDLSVPQDQRIISFDIPINNGSYQVKLHFAELNWNEAGRRVFDVYAEGALRISSLDIFQKSGGRYTALVETLDNVQVSDRKLSITLKATTDFPSLSGIEVVR</sequence>
<evidence type="ECO:0000256" key="4">
    <source>
        <dbReference type="ARBA" id="ARBA00022729"/>
    </source>
</evidence>
<keyword evidence="5" id="KW-0256">Endoplasmic reticulum</keyword>
<evidence type="ECO:0000313" key="12">
    <source>
        <dbReference type="EMBL" id="GBF08259.1"/>
    </source>
</evidence>
<comment type="caution">
    <text evidence="12">The sequence shown here is derived from an EMBL/GenBank/DDBJ whole genome shotgun (WGS) entry which is preliminary data.</text>
</comment>
<protein>
    <submittedName>
        <fullName evidence="12">Glycosyl hydrolase family protein</fullName>
    </submittedName>
</protein>
<keyword evidence="8" id="KW-0325">Glycoprotein</keyword>
<dbReference type="GO" id="GO:0016787">
    <property type="term" value="F:hydrolase activity"/>
    <property type="evidence" value="ECO:0007669"/>
    <property type="project" value="UniProtKB-KW"/>
</dbReference>
<dbReference type="PROSITE" id="PS50853">
    <property type="entry name" value="FN3"/>
    <property type="match status" value="1"/>
</dbReference>
<evidence type="ECO:0000313" key="13">
    <source>
        <dbReference type="Proteomes" id="UP000236569"/>
    </source>
</evidence>
<dbReference type="InterPro" id="IPR021720">
    <property type="entry name" value="Malectin_dom"/>
</dbReference>
<dbReference type="Gene3D" id="2.60.40.10">
    <property type="entry name" value="Immunoglobulins"/>
    <property type="match status" value="2"/>
</dbReference>